<evidence type="ECO:0000313" key="3">
    <source>
        <dbReference type="EMBL" id="VEI12511.1"/>
    </source>
</evidence>
<dbReference type="NCBIfam" id="NF040712">
    <property type="entry name" value="SepH"/>
    <property type="match status" value="1"/>
</dbReference>
<organism evidence="3 4">
    <name type="scientific">Trueperella bialowiezensis</name>
    <dbReference type="NCBI Taxonomy" id="312285"/>
    <lineage>
        <taxon>Bacteria</taxon>
        <taxon>Bacillati</taxon>
        <taxon>Actinomycetota</taxon>
        <taxon>Actinomycetes</taxon>
        <taxon>Actinomycetales</taxon>
        <taxon>Actinomycetaceae</taxon>
        <taxon>Trueperella</taxon>
    </lineage>
</organism>
<dbReference type="RefSeq" id="WP_126415710.1">
    <property type="nucleotide sequence ID" value="NZ_LR134476.1"/>
</dbReference>
<gene>
    <name evidence="3" type="ORF">NCTC13354_00194</name>
</gene>
<dbReference type="InterPro" id="IPR021421">
    <property type="entry name" value="DUF3071"/>
</dbReference>
<evidence type="ECO:0000256" key="1">
    <source>
        <dbReference type="SAM" id="MobiDB-lite"/>
    </source>
</evidence>
<protein>
    <submittedName>
        <fullName evidence="3">Protein of uncharacterized function (DUF3071)</fullName>
    </submittedName>
</protein>
<dbReference type="KEGG" id="tbw:NCTC13354_00194"/>
<evidence type="ECO:0000313" key="4">
    <source>
        <dbReference type="Proteomes" id="UP000269542"/>
    </source>
</evidence>
<name>A0A448PC25_9ACTO</name>
<dbReference type="Proteomes" id="UP000269542">
    <property type="component" value="Chromosome"/>
</dbReference>
<sequence>MIELELLGLTDGQQLSLNDSEGNRYVLPITDELRAALRTDISSDDAEPKPITPREIQAHFRAGLSIAEVSEISSLPPSQLKGLAFPIFAEREYTAQLARSYRLGQDVGGMTLEELVTSRLVARQVDATAVTWDAYRDKGEMWTLAARYPSEGREHTALWNVDTKAQTLHARNDEAKRLTESQIPADPWRAPASSVAPTSESVAGAGEARGDSATKEESTQPSADKISALDAQPVSTSNPVDIDSMLASLNSKRGTSQPMPDDADEPEFAGAHPAHSEPEAATDATVLELPSNEGEPASDQQEIPGVVDKETLENAQQEKGKAKKKKGRRDRPAMPSWDEIVFGYSKDR</sequence>
<feature type="region of interest" description="Disordered" evidence="1">
    <location>
        <begin position="178"/>
        <end position="348"/>
    </location>
</feature>
<feature type="compositionally biased region" description="Polar residues" evidence="1">
    <location>
        <begin position="247"/>
        <end position="258"/>
    </location>
</feature>
<keyword evidence="4" id="KW-1185">Reference proteome</keyword>
<dbReference type="AlphaFoldDB" id="A0A448PC25"/>
<dbReference type="Pfam" id="PF11268">
    <property type="entry name" value="DUF3071"/>
    <property type="match status" value="1"/>
</dbReference>
<dbReference type="OrthoDB" id="5180791at2"/>
<dbReference type="EMBL" id="LR134476">
    <property type="protein sequence ID" value="VEI12511.1"/>
    <property type="molecule type" value="Genomic_DNA"/>
</dbReference>
<accession>A0A448PC25</accession>
<dbReference type="InterPro" id="IPR047682">
    <property type="entry name" value="SepH-like"/>
</dbReference>
<feature type="domain" description="DUF3071" evidence="2">
    <location>
        <begin position="1"/>
        <end position="160"/>
    </location>
</feature>
<evidence type="ECO:0000259" key="2">
    <source>
        <dbReference type="Pfam" id="PF11268"/>
    </source>
</evidence>
<feature type="compositionally biased region" description="Basic and acidic residues" evidence="1">
    <location>
        <begin position="208"/>
        <end position="218"/>
    </location>
</feature>
<proteinExistence type="predicted"/>
<feature type="compositionally biased region" description="Basic and acidic residues" evidence="1">
    <location>
        <begin position="307"/>
        <end position="320"/>
    </location>
</feature>
<reference evidence="3 4" key="1">
    <citation type="submission" date="2018-12" db="EMBL/GenBank/DDBJ databases">
        <authorList>
            <consortium name="Pathogen Informatics"/>
        </authorList>
    </citation>
    <scope>NUCLEOTIDE SEQUENCE [LARGE SCALE GENOMIC DNA]</scope>
    <source>
        <strain evidence="3 4">NCTC13354</strain>
    </source>
</reference>